<dbReference type="OrthoDB" id="440619at2759"/>
<name>A0A024X558_PLAFC</name>
<dbReference type="SUPFAM" id="SSF55120">
    <property type="entry name" value="Pseudouridine synthase"/>
    <property type="match status" value="1"/>
</dbReference>
<dbReference type="Pfam" id="PF00849">
    <property type="entry name" value="PseudoU_synth_2"/>
    <property type="match status" value="1"/>
</dbReference>
<evidence type="ECO:0000313" key="5">
    <source>
        <dbReference type="Proteomes" id="UP000030694"/>
    </source>
</evidence>
<dbReference type="EMBL" id="KI927530">
    <property type="protein sequence ID" value="ETW60313.1"/>
    <property type="molecule type" value="Genomic_DNA"/>
</dbReference>
<reference evidence="4 5" key="1">
    <citation type="submission" date="2013-02" db="EMBL/GenBank/DDBJ databases">
        <title>The Genome Annotation of Plasmodium falciparum CAMP/Malaysia.</title>
        <authorList>
            <consortium name="The Broad Institute Genome Sequencing Platform"/>
            <consortium name="The Broad Institute Genome Sequencing Center for Infectious Disease"/>
            <person name="Neafsey D."/>
            <person name="Hoffman S."/>
            <person name="Volkman S."/>
            <person name="Rosenthal P."/>
            <person name="Walker B."/>
            <person name="Young S.K."/>
            <person name="Zeng Q."/>
            <person name="Gargeya S."/>
            <person name="Fitzgerald M."/>
            <person name="Haas B."/>
            <person name="Abouelleil A."/>
            <person name="Allen A.W."/>
            <person name="Alvarado L."/>
            <person name="Arachchi H.M."/>
            <person name="Berlin A.M."/>
            <person name="Chapman S.B."/>
            <person name="Gainer-Dewar J."/>
            <person name="Goldberg J."/>
            <person name="Griggs A."/>
            <person name="Gujja S."/>
            <person name="Hansen M."/>
            <person name="Howarth C."/>
            <person name="Imamovic A."/>
            <person name="Ireland A."/>
            <person name="Larimer J."/>
            <person name="McCowan C."/>
            <person name="Murphy C."/>
            <person name="Pearson M."/>
            <person name="Poon T.W."/>
            <person name="Priest M."/>
            <person name="Roberts A."/>
            <person name="Saif S."/>
            <person name="Shea T."/>
            <person name="Sisk P."/>
            <person name="Sykes S."/>
            <person name="Wortman J."/>
            <person name="Nusbaum C."/>
            <person name="Birren B."/>
        </authorList>
    </citation>
    <scope>NUCLEOTIDE SEQUENCE [LARGE SCALE GENOMIC DNA]</scope>
    <source>
        <strain evidence="4 5">CAMP/Malaysia</strain>
    </source>
</reference>
<dbReference type="InterPro" id="IPR006145">
    <property type="entry name" value="PsdUridine_synth_RsuA/RluA"/>
</dbReference>
<gene>
    <name evidence="4" type="ORF">PFMC_03856</name>
</gene>
<dbReference type="PANTHER" id="PTHR47683:SF2">
    <property type="entry name" value="RNA-BINDING S4 DOMAIN-CONTAINING PROTEIN"/>
    <property type="match status" value="1"/>
</dbReference>
<proteinExistence type="predicted"/>
<sequence length="546" mass="66231">MFLLTHNIKLRIRKYNNRLIIFERIYRYICDDIKKEIIEHSYSKEKCDNLNLSEECKKHIDFKQKLLYDYVSKENNISTFVKKKEENNLSSYMCLVKDNDRSKLKIKINKKKTKEEEKEDKKFDQEKKKKKKKKEEDEILLNNKYVEVEYMGEYKKWIKKKKNNYLKEEDNKEKEIITKKLNKNVKEQNNEHIYQNEDIYQNKHIYQNEDIYQNKHIYQNEDIYQNNKQDTNISAHHNNNYISDEKKYNKSDLCNISQTNNNIILDIDNDLKNIYIDNSKYFKLDIERNTKKEKIKLNQYCSYNGICSSRFVNNNVQNGLFKVNDKIVYENVEICLGVDKIELTNRGKDLLKNKITIILNKPKHYLSISNDNKSYKKLLVRNLIRNENKYIQEEHKCMSYFIYKNVNIEKVPNLYVCGRLDANSSGLLIFTQNTLSNNYLLYRYKYNIEKEYVIKTYNSITQENMKLLKKHFYVDGKLIYKCHIQYVDNFTLIFKIYQGFHKIIRKMCMLSNIKIKSLHRIRIGNIHLNDLPIGKWRFLMPNEYFF</sequence>
<accession>A0A024X558</accession>
<dbReference type="AlphaFoldDB" id="A0A024X558"/>
<reference evidence="4 5" key="2">
    <citation type="submission" date="2013-02" db="EMBL/GenBank/DDBJ databases">
        <title>The Genome Sequence of Plasmodium falciparum CAMP/Malaysia.</title>
        <authorList>
            <consortium name="The Broad Institute Genome Sequencing Platform"/>
            <consortium name="The Broad Institute Genome Sequencing Center for Infectious Disease"/>
            <person name="Neafsey D."/>
            <person name="Cheeseman I."/>
            <person name="Volkman S."/>
            <person name="Adams J."/>
            <person name="Walker B."/>
            <person name="Young S.K."/>
            <person name="Zeng Q."/>
            <person name="Gargeya S."/>
            <person name="Fitzgerald M."/>
            <person name="Haas B."/>
            <person name="Abouelleil A."/>
            <person name="Alvarado L."/>
            <person name="Arachchi H.M."/>
            <person name="Berlin A.M."/>
            <person name="Chapman S.B."/>
            <person name="Dewar J."/>
            <person name="Goldberg J."/>
            <person name="Griggs A."/>
            <person name="Gujja S."/>
            <person name="Hansen M."/>
            <person name="Howarth C."/>
            <person name="Imamovic A."/>
            <person name="Larimer J."/>
            <person name="McCowan C."/>
            <person name="Murphy C."/>
            <person name="Neiman D."/>
            <person name="Pearson M."/>
            <person name="Priest M."/>
            <person name="Roberts A."/>
            <person name="Saif S."/>
            <person name="Shea T."/>
            <person name="Sisk P."/>
            <person name="Sykes S."/>
            <person name="Wortman J."/>
            <person name="Nusbaum C."/>
            <person name="Birren B."/>
        </authorList>
    </citation>
    <scope>NUCLEOTIDE SEQUENCE [LARGE SCALE GENOMIC DNA]</scope>
    <source>
        <strain evidence="4 5">CAMP/Malaysia</strain>
    </source>
</reference>
<feature type="coiled-coil region" evidence="2">
    <location>
        <begin position="101"/>
        <end position="134"/>
    </location>
</feature>
<dbReference type="GO" id="GO:0003723">
    <property type="term" value="F:RNA binding"/>
    <property type="evidence" value="ECO:0007669"/>
    <property type="project" value="UniProtKB-KW"/>
</dbReference>
<dbReference type="Gene3D" id="3.30.2350.10">
    <property type="entry name" value="Pseudouridine synthase"/>
    <property type="match status" value="1"/>
</dbReference>
<evidence type="ECO:0000259" key="3">
    <source>
        <dbReference type="Pfam" id="PF00849"/>
    </source>
</evidence>
<dbReference type="GO" id="GO:0001522">
    <property type="term" value="P:pseudouridine synthesis"/>
    <property type="evidence" value="ECO:0007669"/>
    <property type="project" value="InterPro"/>
</dbReference>
<dbReference type="OMA" id="LYQGFHK"/>
<keyword evidence="2" id="KW-0175">Coiled coil</keyword>
<evidence type="ECO:0000256" key="2">
    <source>
        <dbReference type="SAM" id="Coils"/>
    </source>
</evidence>
<dbReference type="PROSITE" id="PS50889">
    <property type="entry name" value="S4"/>
    <property type="match status" value="1"/>
</dbReference>
<dbReference type="InterPro" id="IPR050343">
    <property type="entry name" value="RsuA_PseudoU_synthase"/>
</dbReference>
<evidence type="ECO:0000313" key="4">
    <source>
        <dbReference type="EMBL" id="ETW60313.1"/>
    </source>
</evidence>
<dbReference type="InterPro" id="IPR020103">
    <property type="entry name" value="PsdUridine_synth_cat_dom_sf"/>
</dbReference>
<dbReference type="GO" id="GO:0009982">
    <property type="term" value="F:pseudouridine synthase activity"/>
    <property type="evidence" value="ECO:0007669"/>
    <property type="project" value="InterPro"/>
</dbReference>
<dbReference type="PANTHER" id="PTHR47683">
    <property type="entry name" value="PSEUDOURIDINE SYNTHASE FAMILY PROTEIN-RELATED"/>
    <property type="match status" value="1"/>
</dbReference>
<protein>
    <recommendedName>
        <fullName evidence="3">Pseudouridine synthase RsuA/RluA-like domain-containing protein</fullName>
    </recommendedName>
</protein>
<organism evidence="4 5">
    <name type="scientific">Plasmodium falciparum (isolate Camp / Malaysia)</name>
    <dbReference type="NCBI Taxonomy" id="5835"/>
    <lineage>
        <taxon>Eukaryota</taxon>
        <taxon>Sar</taxon>
        <taxon>Alveolata</taxon>
        <taxon>Apicomplexa</taxon>
        <taxon>Aconoidasida</taxon>
        <taxon>Haemosporida</taxon>
        <taxon>Plasmodiidae</taxon>
        <taxon>Plasmodium</taxon>
        <taxon>Plasmodium (Laverania)</taxon>
    </lineage>
</organism>
<evidence type="ECO:0000256" key="1">
    <source>
        <dbReference type="PROSITE-ProRule" id="PRU00182"/>
    </source>
</evidence>
<feature type="domain" description="Pseudouridine synthase RsuA/RluA-like" evidence="3">
    <location>
        <begin position="356"/>
        <end position="508"/>
    </location>
</feature>
<dbReference type="Proteomes" id="UP000030694">
    <property type="component" value="Unassembled WGS sequence"/>
</dbReference>
<keyword evidence="1" id="KW-0694">RNA-binding</keyword>